<name>A0ABN2EZM9_9ACTN</name>
<keyword evidence="2" id="KW-1185">Reference proteome</keyword>
<dbReference type="Proteomes" id="UP001500064">
    <property type="component" value="Unassembled WGS sequence"/>
</dbReference>
<sequence length="130" mass="13749">MTRRIAFIALPVLLLAAGIVWILRGGEGPGLMELPRRGALYAVVVTLEPSTGPLEATVEVEPASPAEVSLFGVMPHMGHTTPEIPARNSGIGRYVARGELFTMPGAWEIHIRVQGAAGTEVIKVNTLVGT</sequence>
<organism evidence="1 2">
    <name type="scientific">Nonomuraea maheshkhaliensis</name>
    <dbReference type="NCBI Taxonomy" id="419590"/>
    <lineage>
        <taxon>Bacteria</taxon>
        <taxon>Bacillati</taxon>
        <taxon>Actinomycetota</taxon>
        <taxon>Actinomycetes</taxon>
        <taxon>Streptosporangiales</taxon>
        <taxon>Streptosporangiaceae</taxon>
        <taxon>Nonomuraea</taxon>
    </lineage>
</organism>
<accession>A0ABN2EZM9</accession>
<dbReference type="EMBL" id="BAAAMU010000009">
    <property type="protein sequence ID" value="GAA1621555.1"/>
    <property type="molecule type" value="Genomic_DNA"/>
</dbReference>
<protein>
    <recommendedName>
        <fullName evidence="3">YtkA-like domain-containing protein</fullName>
    </recommendedName>
</protein>
<comment type="caution">
    <text evidence="1">The sequence shown here is derived from an EMBL/GenBank/DDBJ whole genome shotgun (WGS) entry which is preliminary data.</text>
</comment>
<evidence type="ECO:0000313" key="1">
    <source>
        <dbReference type="EMBL" id="GAA1621555.1"/>
    </source>
</evidence>
<evidence type="ECO:0000313" key="2">
    <source>
        <dbReference type="Proteomes" id="UP001500064"/>
    </source>
</evidence>
<gene>
    <name evidence="1" type="ORF">GCM10009733_017650</name>
</gene>
<proteinExistence type="predicted"/>
<dbReference type="RefSeq" id="WP_346102983.1">
    <property type="nucleotide sequence ID" value="NZ_BAAAMU010000009.1"/>
</dbReference>
<reference evidence="1 2" key="1">
    <citation type="journal article" date="2019" name="Int. J. Syst. Evol. Microbiol.">
        <title>The Global Catalogue of Microorganisms (GCM) 10K type strain sequencing project: providing services to taxonomists for standard genome sequencing and annotation.</title>
        <authorList>
            <consortium name="The Broad Institute Genomics Platform"/>
            <consortium name="The Broad Institute Genome Sequencing Center for Infectious Disease"/>
            <person name="Wu L."/>
            <person name="Ma J."/>
        </authorList>
    </citation>
    <scope>NUCLEOTIDE SEQUENCE [LARGE SCALE GENOMIC DNA]</scope>
    <source>
        <strain evidence="1 2">JCM 13929</strain>
    </source>
</reference>
<evidence type="ECO:0008006" key="3">
    <source>
        <dbReference type="Google" id="ProtNLM"/>
    </source>
</evidence>